<keyword evidence="3" id="KW-1003">Cell membrane</keyword>
<feature type="transmembrane region" description="Helical" evidence="21">
    <location>
        <begin position="351"/>
        <end position="373"/>
    </location>
</feature>
<evidence type="ECO:0000256" key="3">
    <source>
        <dbReference type="ARBA" id="ARBA00022475"/>
    </source>
</evidence>
<dbReference type="Proteomes" id="UP000229972">
    <property type="component" value="Unassembled WGS sequence"/>
</dbReference>
<feature type="transmembrane region" description="Helical" evidence="21">
    <location>
        <begin position="148"/>
        <end position="169"/>
    </location>
</feature>
<evidence type="ECO:0000256" key="10">
    <source>
        <dbReference type="ARBA" id="ARBA00022989"/>
    </source>
</evidence>
<evidence type="ECO:0000256" key="17">
    <source>
        <dbReference type="ARBA" id="ARBA00041185"/>
    </source>
</evidence>
<name>A0A2H0V8X9_9BACT</name>
<evidence type="ECO:0000256" key="5">
    <source>
        <dbReference type="ARBA" id="ARBA00022676"/>
    </source>
</evidence>
<feature type="transmembrane region" description="Helical" evidence="21">
    <location>
        <begin position="57"/>
        <end position="75"/>
    </location>
</feature>
<evidence type="ECO:0000256" key="21">
    <source>
        <dbReference type="SAM" id="Phobius"/>
    </source>
</evidence>
<dbReference type="GO" id="GO:0015648">
    <property type="term" value="F:lipid-linked peptidoglycan transporter activity"/>
    <property type="evidence" value="ECO:0007669"/>
    <property type="project" value="TreeGrafter"/>
</dbReference>
<feature type="transmembrane region" description="Helical" evidence="21">
    <location>
        <begin position="199"/>
        <end position="216"/>
    </location>
</feature>
<feature type="transmembrane region" description="Helical" evidence="21">
    <location>
        <begin position="314"/>
        <end position="339"/>
    </location>
</feature>
<feature type="transmembrane region" description="Helical" evidence="21">
    <location>
        <begin position="175"/>
        <end position="192"/>
    </location>
</feature>
<dbReference type="Pfam" id="PF01098">
    <property type="entry name" value="FTSW_RODA_SPOVE"/>
    <property type="match status" value="1"/>
</dbReference>
<keyword evidence="6" id="KW-0808">Transferase</keyword>
<comment type="similarity">
    <text evidence="16">Belongs to the SEDS family. FtsW subfamily.</text>
</comment>
<evidence type="ECO:0000256" key="1">
    <source>
        <dbReference type="ARBA" id="ARBA00004651"/>
    </source>
</evidence>
<evidence type="ECO:0000256" key="4">
    <source>
        <dbReference type="ARBA" id="ARBA00022618"/>
    </source>
</evidence>
<dbReference type="GO" id="GO:0071555">
    <property type="term" value="P:cell wall organization"/>
    <property type="evidence" value="ECO:0007669"/>
    <property type="project" value="UniProtKB-KW"/>
</dbReference>
<feature type="transmembrane region" description="Helical" evidence="21">
    <location>
        <begin position="87"/>
        <end position="106"/>
    </location>
</feature>
<keyword evidence="11 21" id="KW-0472">Membrane</keyword>
<dbReference type="EC" id="2.4.99.28" evidence="19"/>
<evidence type="ECO:0000256" key="11">
    <source>
        <dbReference type="ARBA" id="ARBA00023136"/>
    </source>
</evidence>
<evidence type="ECO:0000256" key="18">
    <source>
        <dbReference type="ARBA" id="ARBA00041418"/>
    </source>
</evidence>
<dbReference type="GO" id="GO:0051301">
    <property type="term" value="P:cell division"/>
    <property type="evidence" value="ECO:0007669"/>
    <property type="project" value="UniProtKB-KW"/>
</dbReference>
<keyword evidence="7 21" id="KW-0812">Transmembrane</keyword>
<evidence type="ECO:0000256" key="12">
    <source>
        <dbReference type="ARBA" id="ARBA00023306"/>
    </source>
</evidence>
<comment type="pathway">
    <text evidence="2">Cell wall biogenesis; peptidoglycan biosynthesis.</text>
</comment>
<keyword evidence="10 21" id="KW-1133">Transmembrane helix</keyword>
<evidence type="ECO:0000256" key="13">
    <source>
        <dbReference type="ARBA" id="ARBA00023316"/>
    </source>
</evidence>
<reference evidence="23" key="1">
    <citation type="submission" date="2017-09" db="EMBL/GenBank/DDBJ databases">
        <title>Depth-based differentiation of microbial function through sediment-hosted aquifers and enrichment of novel symbionts in the deep terrestrial subsurface.</title>
        <authorList>
            <person name="Probst A.J."/>
            <person name="Ladd B."/>
            <person name="Jarett J.K."/>
            <person name="Geller-Mcgrath D.E."/>
            <person name="Sieber C.M.K."/>
            <person name="Emerson J.B."/>
            <person name="Anantharaman K."/>
            <person name="Thomas B.C."/>
            <person name="Malmstrom R."/>
            <person name="Stieglmeier M."/>
            <person name="Klingl A."/>
            <person name="Woyke T."/>
            <person name="Ryan C.M."/>
            <person name="Banfield J.F."/>
        </authorList>
    </citation>
    <scope>NUCLEOTIDE SEQUENCE [LARGE SCALE GENOMIC DNA]</scope>
</reference>
<evidence type="ECO:0000256" key="14">
    <source>
        <dbReference type="ARBA" id="ARBA00032370"/>
    </source>
</evidence>
<dbReference type="GO" id="GO:0008360">
    <property type="term" value="P:regulation of cell shape"/>
    <property type="evidence" value="ECO:0007669"/>
    <property type="project" value="UniProtKB-KW"/>
</dbReference>
<comment type="caution">
    <text evidence="22">The sequence shown here is derived from an EMBL/GenBank/DDBJ whole genome shotgun (WGS) entry which is preliminary data.</text>
</comment>
<dbReference type="GO" id="GO:0032153">
    <property type="term" value="C:cell division site"/>
    <property type="evidence" value="ECO:0007669"/>
    <property type="project" value="TreeGrafter"/>
</dbReference>
<evidence type="ECO:0000256" key="20">
    <source>
        <dbReference type="ARBA" id="ARBA00049902"/>
    </source>
</evidence>
<evidence type="ECO:0000256" key="6">
    <source>
        <dbReference type="ARBA" id="ARBA00022679"/>
    </source>
</evidence>
<feature type="transmembrane region" description="Helical" evidence="21">
    <location>
        <begin position="118"/>
        <end position="141"/>
    </location>
</feature>
<dbReference type="GO" id="GO:0005886">
    <property type="term" value="C:plasma membrane"/>
    <property type="evidence" value="ECO:0007669"/>
    <property type="project" value="UniProtKB-SubCell"/>
</dbReference>
<accession>A0A2H0V8X9</accession>
<proteinExistence type="inferred from homology"/>
<evidence type="ECO:0000313" key="23">
    <source>
        <dbReference type="Proteomes" id="UP000229972"/>
    </source>
</evidence>
<dbReference type="InterPro" id="IPR001182">
    <property type="entry name" value="FtsW/RodA"/>
</dbReference>
<keyword evidence="9" id="KW-0573">Peptidoglycan synthesis</keyword>
<keyword evidence="8" id="KW-0133">Cell shape</keyword>
<dbReference type="PANTHER" id="PTHR30474:SF2">
    <property type="entry name" value="PEPTIDOGLYCAN GLYCOSYLTRANSFERASE FTSW-RELATED"/>
    <property type="match status" value="1"/>
</dbReference>
<dbReference type="GO" id="GO:0008955">
    <property type="term" value="F:peptidoglycan glycosyltransferase activity"/>
    <property type="evidence" value="ECO:0007669"/>
    <property type="project" value="UniProtKB-EC"/>
</dbReference>
<gene>
    <name evidence="22" type="primary">ftsW</name>
    <name evidence="22" type="ORF">COT93_01985</name>
</gene>
<keyword evidence="13" id="KW-0961">Cell wall biogenesis/degradation</keyword>
<keyword evidence="4" id="KW-0132">Cell division</keyword>
<evidence type="ECO:0000256" key="16">
    <source>
        <dbReference type="ARBA" id="ARBA00038053"/>
    </source>
</evidence>
<keyword evidence="12" id="KW-0131">Cell cycle</keyword>
<evidence type="ECO:0000256" key="8">
    <source>
        <dbReference type="ARBA" id="ARBA00022960"/>
    </source>
</evidence>
<evidence type="ECO:0000256" key="19">
    <source>
        <dbReference type="ARBA" id="ARBA00044770"/>
    </source>
</evidence>
<evidence type="ECO:0000256" key="9">
    <source>
        <dbReference type="ARBA" id="ARBA00022984"/>
    </source>
</evidence>
<comment type="catalytic activity">
    <reaction evidence="20">
        <text>[GlcNAc-(1-&gt;4)-Mur2Ac(oyl-L-Ala-gamma-D-Glu-L-Lys-D-Ala-D-Ala)](n)-di-trans,octa-cis-undecaprenyl diphosphate + beta-D-GlcNAc-(1-&gt;4)-Mur2Ac(oyl-L-Ala-gamma-D-Glu-L-Lys-D-Ala-D-Ala)-di-trans,octa-cis-undecaprenyl diphosphate = [GlcNAc-(1-&gt;4)-Mur2Ac(oyl-L-Ala-gamma-D-Glu-L-Lys-D-Ala-D-Ala)](n+1)-di-trans,octa-cis-undecaprenyl diphosphate + di-trans,octa-cis-undecaprenyl diphosphate + H(+)</text>
        <dbReference type="Rhea" id="RHEA:23708"/>
        <dbReference type="Rhea" id="RHEA-COMP:9602"/>
        <dbReference type="Rhea" id="RHEA-COMP:9603"/>
        <dbReference type="ChEBI" id="CHEBI:15378"/>
        <dbReference type="ChEBI" id="CHEBI:58405"/>
        <dbReference type="ChEBI" id="CHEBI:60033"/>
        <dbReference type="ChEBI" id="CHEBI:78435"/>
        <dbReference type="EC" id="2.4.99.28"/>
    </reaction>
</comment>
<dbReference type="InterPro" id="IPR013437">
    <property type="entry name" value="FtsW"/>
</dbReference>
<feature type="transmembrane region" description="Helical" evidence="21">
    <location>
        <begin position="276"/>
        <end position="302"/>
    </location>
</feature>
<evidence type="ECO:0000256" key="7">
    <source>
        <dbReference type="ARBA" id="ARBA00022692"/>
    </source>
</evidence>
<protein>
    <recommendedName>
        <fullName evidence="17">Probable peptidoglycan glycosyltransferase FtsW</fullName>
        <ecNumber evidence="19">2.4.99.28</ecNumber>
    </recommendedName>
    <alternativeName>
        <fullName evidence="18">Cell division protein FtsW</fullName>
    </alternativeName>
    <alternativeName>
        <fullName evidence="15">Cell wall polymerase</fullName>
    </alternativeName>
    <alternativeName>
        <fullName evidence="14">Peptidoglycan polymerase</fullName>
    </alternativeName>
</protein>
<comment type="subcellular location">
    <subcellularLocation>
        <location evidence="1">Cell membrane</location>
        <topology evidence="1">Multi-pass membrane protein</topology>
    </subcellularLocation>
</comment>
<feature type="transmembrane region" description="Helical" evidence="21">
    <location>
        <begin position="21"/>
        <end position="45"/>
    </location>
</feature>
<sequence>MFKRLSRKISNPAANEHEADKSLLTALGILLVFGLVMLFSASSVVSYSRFGNTYHYFLRQLWGLGAGLIFFWLAFRINYHQWRKFAGFFLFISIILLLLVFVPGLRTEYGTARSWINIFGFSFQPSELVKISFLIYLATWLEAKKDGLGSFTQGVLPFLIILGVISGLMLAQPDLGTLFIIAVSSVVVFFAGGGKVTHIVMAGLLAALALAVMLSMNSSYQSDRFKCLQDPSYSVLKHCYQVNQSMIAVGSGGLFGRGLGESRQKFLYLPEVWGDAIFPVIAEETGFIFSTLLILLYLFIFYRGLLIARGAPDIYGSTLAMGIIVWLALQTFLNIGGMINLIPMTGVPLPFVSAGGSSALSALLAMGILANISKQTKGNWRAR</sequence>
<evidence type="ECO:0000256" key="2">
    <source>
        <dbReference type="ARBA" id="ARBA00004752"/>
    </source>
</evidence>
<keyword evidence="5" id="KW-0328">Glycosyltransferase</keyword>
<organism evidence="22 23">
    <name type="scientific">Candidatus Falkowbacteria bacterium CG10_big_fil_rev_8_21_14_0_10_37_18</name>
    <dbReference type="NCBI Taxonomy" id="1974562"/>
    <lineage>
        <taxon>Bacteria</taxon>
        <taxon>Candidatus Falkowiibacteriota</taxon>
    </lineage>
</organism>
<evidence type="ECO:0000256" key="15">
    <source>
        <dbReference type="ARBA" id="ARBA00033270"/>
    </source>
</evidence>
<dbReference type="PANTHER" id="PTHR30474">
    <property type="entry name" value="CELL CYCLE PROTEIN"/>
    <property type="match status" value="1"/>
</dbReference>
<dbReference type="GO" id="GO:0009252">
    <property type="term" value="P:peptidoglycan biosynthetic process"/>
    <property type="evidence" value="ECO:0007669"/>
    <property type="project" value="UniProtKB-KW"/>
</dbReference>
<evidence type="ECO:0000313" key="22">
    <source>
        <dbReference type="EMBL" id="PIR95556.1"/>
    </source>
</evidence>
<dbReference type="AlphaFoldDB" id="A0A2H0V8X9"/>
<dbReference type="NCBIfam" id="TIGR02614">
    <property type="entry name" value="ftsW"/>
    <property type="match status" value="1"/>
</dbReference>
<dbReference type="EMBL" id="PFAL01000017">
    <property type="protein sequence ID" value="PIR95556.1"/>
    <property type="molecule type" value="Genomic_DNA"/>
</dbReference>